<reference evidence="1 2" key="1">
    <citation type="journal article" date="2006" name="Nature">
        <title>Global trends of whole-genome duplications revealed by the ciliate Paramecium tetraurelia.</title>
        <authorList>
            <consortium name="Genoscope"/>
            <person name="Aury J.-M."/>
            <person name="Jaillon O."/>
            <person name="Duret L."/>
            <person name="Noel B."/>
            <person name="Jubin C."/>
            <person name="Porcel B.M."/>
            <person name="Segurens B."/>
            <person name="Daubin V."/>
            <person name="Anthouard V."/>
            <person name="Aiach N."/>
            <person name="Arnaiz O."/>
            <person name="Billaut A."/>
            <person name="Beisson J."/>
            <person name="Blanc I."/>
            <person name="Bouhouche K."/>
            <person name="Camara F."/>
            <person name="Duharcourt S."/>
            <person name="Guigo R."/>
            <person name="Gogendeau D."/>
            <person name="Katinka M."/>
            <person name="Keller A.-M."/>
            <person name="Kissmehl R."/>
            <person name="Klotz C."/>
            <person name="Koll F."/>
            <person name="Le Moue A."/>
            <person name="Lepere C."/>
            <person name="Malinsky S."/>
            <person name="Nowacki M."/>
            <person name="Nowak J.K."/>
            <person name="Plattner H."/>
            <person name="Poulain J."/>
            <person name="Ruiz F."/>
            <person name="Serrano V."/>
            <person name="Zagulski M."/>
            <person name="Dessen P."/>
            <person name="Betermier M."/>
            <person name="Weissenbach J."/>
            <person name="Scarpelli C."/>
            <person name="Schachter V."/>
            <person name="Sperling L."/>
            <person name="Meyer E."/>
            <person name="Cohen J."/>
            <person name="Wincker P."/>
        </authorList>
    </citation>
    <scope>NUCLEOTIDE SEQUENCE [LARGE SCALE GENOMIC DNA]</scope>
    <source>
        <strain evidence="1 2">Stock d4-2</strain>
    </source>
</reference>
<dbReference type="GeneID" id="5033655"/>
<evidence type="ECO:0000313" key="2">
    <source>
        <dbReference type="Proteomes" id="UP000000600"/>
    </source>
</evidence>
<evidence type="ECO:0000313" key="1">
    <source>
        <dbReference type="EMBL" id="CAK80473.1"/>
    </source>
</evidence>
<keyword evidence="2" id="KW-1185">Reference proteome</keyword>
<dbReference type="HOGENOM" id="CLU_2019694_0_0_1"/>
<dbReference type="Proteomes" id="UP000000600">
    <property type="component" value="Unassembled WGS sequence"/>
</dbReference>
<organism evidence="1 2">
    <name type="scientific">Paramecium tetraurelia</name>
    <dbReference type="NCBI Taxonomy" id="5888"/>
    <lineage>
        <taxon>Eukaryota</taxon>
        <taxon>Sar</taxon>
        <taxon>Alveolata</taxon>
        <taxon>Ciliophora</taxon>
        <taxon>Intramacronucleata</taxon>
        <taxon>Oligohymenophorea</taxon>
        <taxon>Peniculida</taxon>
        <taxon>Parameciidae</taxon>
        <taxon>Paramecium</taxon>
    </lineage>
</organism>
<protein>
    <recommendedName>
        <fullName evidence="3">Transmembrane protein</fullName>
    </recommendedName>
</protein>
<dbReference type="InParanoid" id="A0DBQ6"/>
<accession>A0DBQ6</accession>
<dbReference type="RefSeq" id="XP_001447870.1">
    <property type="nucleotide sequence ID" value="XM_001447833.1"/>
</dbReference>
<dbReference type="AlphaFoldDB" id="A0DBQ6"/>
<name>A0DBQ6_PARTE</name>
<evidence type="ECO:0008006" key="3">
    <source>
        <dbReference type="Google" id="ProtNLM"/>
    </source>
</evidence>
<gene>
    <name evidence="1" type="ORF">GSPATT00015370001</name>
</gene>
<dbReference type="EMBL" id="CT868363">
    <property type="protein sequence ID" value="CAK80473.1"/>
    <property type="molecule type" value="Genomic_DNA"/>
</dbReference>
<dbReference type="KEGG" id="ptm:GSPATT00015370001"/>
<sequence length="123" mass="14391">MISSLELWIMSEKTSDQKPPINIIQIQQNPNFVSSLQLSHSQKMDSFIQDQAIIHLINKKPINLFSQKPSLMISNNHKCLKPITKLCQYFIDNLYNLILFLLLKKLLIDQNPDTNQPTEEYYD</sequence>
<proteinExistence type="predicted"/>